<evidence type="ECO:0000313" key="1">
    <source>
        <dbReference type="EMBL" id="ALI34407.1"/>
    </source>
</evidence>
<dbReference type="InterPro" id="IPR036291">
    <property type="entry name" value="NAD(P)-bd_dom_sf"/>
</dbReference>
<reference evidence="2" key="1">
    <citation type="submission" date="2015-10" db="EMBL/GenBank/DDBJ databases">
        <title>Niche specialization of a soil ammonia-oxidizing archaeon, Candidatus Nitrosocosmicus oleophilus.</title>
        <authorList>
            <person name="Jung M.-Y."/>
            <person name="Rhee S.-K."/>
        </authorList>
    </citation>
    <scope>NUCLEOTIDE SEQUENCE [LARGE SCALE GENOMIC DNA]</scope>
    <source>
        <strain evidence="2">MY3</strain>
    </source>
</reference>
<gene>
    <name evidence="1" type="ORF">NMY3_00193</name>
</gene>
<dbReference type="Gene3D" id="3.40.50.720">
    <property type="entry name" value="NAD(P)-binding Rossmann-like Domain"/>
    <property type="match status" value="1"/>
</dbReference>
<protein>
    <recommendedName>
        <fullName evidence="3">NmrA-like family protein</fullName>
    </recommendedName>
</protein>
<proteinExistence type="predicted"/>
<sequence length="89" mass="10267">MPNSVDIVSKLVKEAKNNGIKYIVKLSVMNSDAQPGYAMGKLHRQEKKIIEESKKPHTFLRPTSFMQNFVNYLVKPKEIKMFSTFTDMT</sequence>
<evidence type="ECO:0000313" key="2">
    <source>
        <dbReference type="Proteomes" id="UP000058925"/>
    </source>
</evidence>
<organism evidence="1 2">
    <name type="scientific">Candidatus Nitrosocosmicus oleophilus</name>
    <dbReference type="NCBI Taxonomy" id="1353260"/>
    <lineage>
        <taxon>Archaea</taxon>
        <taxon>Nitrososphaerota</taxon>
        <taxon>Nitrososphaeria</taxon>
        <taxon>Nitrososphaerales</taxon>
        <taxon>Nitrososphaeraceae</taxon>
        <taxon>Candidatus Nitrosocosmicus</taxon>
    </lineage>
</organism>
<evidence type="ECO:0008006" key="3">
    <source>
        <dbReference type="Google" id="ProtNLM"/>
    </source>
</evidence>
<dbReference type="Gene3D" id="3.90.25.10">
    <property type="entry name" value="UDP-galactose 4-epimerase, domain 1"/>
    <property type="match status" value="1"/>
</dbReference>
<dbReference type="Proteomes" id="UP000058925">
    <property type="component" value="Chromosome"/>
</dbReference>
<dbReference type="SUPFAM" id="SSF51735">
    <property type="entry name" value="NAD(P)-binding Rossmann-fold domains"/>
    <property type="match status" value="1"/>
</dbReference>
<accession>A0A654LTQ1</accession>
<name>A0A654LTQ1_9ARCH</name>
<dbReference type="EMBL" id="CP012850">
    <property type="protein sequence ID" value="ALI34407.1"/>
    <property type="molecule type" value="Genomic_DNA"/>
</dbReference>
<dbReference type="KEGG" id="taa:NMY3_00193"/>
<dbReference type="AlphaFoldDB" id="A0A654LTQ1"/>
<keyword evidence="2" id="KW-1185">Reference proteome</keyword>